<proteinExistence type="predicted"/>
<evidence type="ECO:0000313" key="2">
    <source>
        <dbReference type="Proteomes" id="UP000199109"/>
    </source>
</evidence>
<dbReference type="Proteomes" id="UP000199109">
    <property type="component" value="Unassembled WGS sequence"/>
</dbReference>
<gene>
    <name evidence="1" type="ORF">SAMN05421636_101332</name>
</gene>
<organism evidence="1 2">
    <name type="scientific">Pricia antarctica</name>
    <dbReference type="NCBI Taxonomy" id="641691"/>
    <lineage>
        <taxon>Bacteria</taxon>
        <taxon>Pseudomonadati</taxon>
        <taxon>Bacteroidota</taxon>
        <taxon>Flavobacteriia</taxon>
        <taxon>Flavobacteriales</taxon>
        <taxon>Flavobacteriaceae</taxon>
        <taxon>Pricia</taxon>
    </lineage>
</organism>
<keyword evidence="2" id="KW-1185">Reference proteome</keyword>
<name>A0A1G6WJ16_9FLAO</name>
<evidence type="ECO:0000313" key="1">
    <source>
        <dbReference type="EMBL" id="SDD65759.1"/>
    </source>
</evidence>
<dbReference type="EMBL" id="FNAO01000001">
    <property type="protein sequence ID" value="SDD65759.1"/>
    <property type="molecule type" value="Genomic_DNA"/>
</dbReference>
<accession>A0A1G6WJ16</accession>
<protein>
    <submittedName>
        <fullName evidence="1">Uncharacterized protein</fullName>
    </submittedName>
</protein>
<sequence>MILERYGDYLESIVAYNDYSNKLNVKLSGRGRTKQPFAF</sequence>
<dbReference type="AlphaFoldDB" id="A0A1G6WJ16"/>
<reference evidence="1 2" key="1">
    <citation type="submission" date="2016-10" db="EMBL/GenBank/DDBJ databases">
        <authorList>
            <person name="de Groot N.N."/>
        </authorList>
    </citation>
    <scope>NUCLEOTIDE SEQUENCE [LARGE SCALE GENOMIC DNA]</scope>
    <source>
        <strain evidence="1 2">DSM 23421</strain>
    </source>
</reference>